<dbReference type="SUPFAM" id="SSF46689">
    <property type="entry name" value="Homeodomain-like"/>
    <property type="match status" value="1"/>
</dbReference>
<feature type="domain" description="Integrase catalytic" evidence="2">
    <location>
        <begin position="163"/>
        <end position="336"/>
    </location>
</feature>
<dbReference type="PANTHER" id="PTHR47515:SF2">
    <property type="entry name" value="INTEGRASE CORE DOMAIN PROTEIN"/>
    <property type="match status" value="1"/>
</dbReference>
<dbReference type="Pfam" id="PF13683">
    <property type="entry name" value="rve_3"/>
    <property type="match status" value="1"/>
</dbReference>
<dbReference type="SUPFAM" id="SSF53098">
    <property type="entry name" value="Ribonuclease H-like"/>
    <property type="match status" value="1"/>
</dbReference>
<dbReference type="PROSITE" id="PS50994">
    <property type="entry name" value="INTEGRASE"/>
    <property type="match status" value="1"/>
</dbReference>
<dbReference type="GO" id="GO:0015074">
    <property type="term" value="P:DNA integration"/>
    <property type="evidence" value="ECO:0007669"/>
    <property type="project" value="InterPro"/>
</dbReference>
<keyword evidence="4" id="KW-1185">Reference proteome</keyword>
<feature type="region of interest" description="Disordered" evidence="1">
    <location>
        <begin position="320"/>
        <end position="340"/>
    </location>
</feature>
<proteinExistence type="predicted"/>
<gene>
    <name evidence="3" type="ORF">SVIO_028580</name>
</gene>
<accession>A0A4D4KTG6</accession>
<sequence length="387" mass="43682">MASVIVYLLYKVTRRLLTVPSVLLRRGAAKDAELLVLRHENAVLRGELAGPVRYEVADRFWFAALSGLIPRRHWLKIFPVTPGTLLAWHRRFIAAKWDYTARRGTSRPPTPATVKTLVLRLARENSTWGHRRIQGELARLGYRIAASTVWEILHAAGIDPAPRRSGPTWREFLTAQAEGIIAADFCHIDTALGRRLYALAFLEHGTRRLHITGVTACPTRDWAVQQARNLTADLGIRIEVLRFLLRDRDGKYGEAFDAVFQAEEMEILKSAPRAPRMNAHCERIIGSIRREALDHVLIMNEAHARHVLASYERHYNEHRPHQARNQLPPGVHEKPAAAPGLSTGKVLRTRILGGLINEYRHAAMTFRAAHDRGGLPGREERVRAGPV</sequence>
<dbReference type="InterPro" id="IPR012337">
    <property type="entry name" value="RNaseH-like_sf"/>
</dbReference>
<dbReference type="InterPro" id="IPR001584">
    <property type="entry name" value="Integrase_cat-core"/>
</dbReference>
<organism evidence="3 4">
    <name type="scientific">Streptomyces violaceusniger</name>
    <dbReference type="NCBI Taxonomy" id="68280"/>
    <lineage>
        <taxon>Bacteria</taxon>
        <taxon>Bacillati</taxon>
        <taxon>Actinomycetota</taxon>
        <taxon>Actinomycetes</taxon>
        <taxon>Kitasatosporales</taxon>
        <taxon>Streptomycetaceae</taxon>
        <taxon>Streptomyces</taxon>
        <taxon>Streptomyces violaceusniger group</taxon>
    </lineage>
</organism>
<dbReference type="EMBL" id="BJHW01000001">
    <property type="protein sequence ID" value="GDY52235.1"/>
    <property type="molecule type" value="Genomic_DNA"/>
</dbReference>
<dbReference type="InterPro" id="IPR036397">
    <property type="entry name" value="RNaseH_sf"/>
</dbReference>
<evidence type="ECO:0000259" key="2">
    <source>
        <dbReference type="PROSITE" id="PS50994"/>
    </source>
</evidence>
<comment type="caution">
    <text evidence="3">The sequence shown here is derived from an EMBL/GenBank/DDBJ whole genome shotgun (WGS) entry which is preliminary data.</text>
</comment>
<dbReference type="GO" id="GO:0003676">
    <property type="term" value="F:nucleic acid binding"/>
    <property type="evidence" value="ECO:0007669"/>
    <property type="project" value="InterPro"/>
</dbReference>
<dbReference type="Proteomes" id="UP000301309">
    <property type="component" value="Unassembled WGS sequence"/>
</dbReference>
<dbReference type="Gene3D" id="3.30.420.10">
    <property type="entry name" value="Ribonuclease H-like superfamily/Ribonuclease H"/>
    <property type="match status" value="1"/>
</dbReference>
<evidence type="ECO:0000256" key="1">
    <source>
        <dbReference type="SAM" id="MobiDB-lite"/>
    </source>
</evidence>
<evidence type="ECO:0000313" key="4">
    <source>
        <dbReference type="Proteomes" id="UP000301309"/>
    </source>
</evidence>
<name>A0A4D4KTG6_STRVO</name>
<reference evidence="3 4" key="1">
    <citation type="journal article" date="2020" name="Int. J. Syst. Evol. Microbiol.">
        <title>Reclassification of Streptomyces castelarensis and Streptomyces sporoclivatus as later heterotypic synonyms of Streptomyces antimycoticus.</title>
        <authorList>
            <person name="Komaki H."/>
            <person name="Tamura T."/>
        </authorList>
    </citation>
    <scope>NUCLEOTIDE SEQUENCE [LARGE SCALE GENOMIC DNA]</scope>
    <source>
        <strain evidence="3 4">NBRC 13459</strain>
    </source>
</reference>
<protein>
    <recommendedName>
        <fullName evidence="2">Integrase catalytic domain-containing protein</fullName>
    </recommendedName>
</protein>
<evidence type="ECO:0000313" key="3">
    <source>
        <dbReference type="EMBL" id="GDY52235.1"/>
    </source>
</evidence>
<dbReference type="PANTHER" id="PTHR47515">
    <property type="entry name" value="LOW CALCIUM RESPONSE LOCUS PROTEIN T"/>
    <property type="match status" value="1"/>
</dbReference>
<dbReference type="AlphaFoldDB" id="A0A4D4KTG6"/>
<dbReference type="InterPro" id="IPR009057">
    <property type="entry name" value="Homeodomain-like_sf"/>
</dbReference>